<name>A0A937ES89_9ACTN</name>
<dbReference type="EMBL" id="JAERRK010000035">
    <property type="protein sequence ID" value="MBL1087525.1"/>
    <property type="molecule type" value="Genomic_DNA"/>
</dbReference>
<protein>
    <submittedName>
        <fullName evidence="1">Fic family toxin-antitoxin system, toxin component</fullName>
    </submittedName>
</protein>
<gene>
    <name evidence="1" type="ORF">JK359_37250</name>
</gene>
<keyword evidence="2" id="KW-1185">Reference proteome</keyword>
<sequence length="127" mass="13988">MILHIDRAWLLDLAHRSVPGDPDVLDFGTLQAAVARHADKVMDRPVYAQIHHRAAALMHQLIRVPALEYANELFGAIVAAAYLSASGAMVTVDHKQAADLAERIARDGLDVREVADEIKGWTYRPQG</sequence>
<dbReference type="Proteomes" id="UP000661858">
    <property type="component" value="Unassembled WGS sequence"/>
</dbReference>
<dbReference type="Gene3D" id="1.20.120.1870">
    <property type="entry name" value="Fic/DOC protein, Fido domain"/>
    <property type="match status" value="1"/>
</dbReference>
<proteinExistence type="predicted"/>
<reference evidence="1" key="1">
    <citation type="submission" date="2021-01" db="EMBL/GenBank/DDBJ databases">
        <title>WGS of actinomycetes isolated from Thailand.</title>
        <authorList>
            <person name="Thawai C."/>
        </authorList>
    </citation>
    <scope>NUCLEOTIDE SEQUENCE</scope>
    <source>
        <strain evidence="1">RCU-197</strain>
    </source>
</reference>
<comment type="caution">
    <text evidence="1">The sequence shown here is derived from an EMBL/GenBank/DDBJ whole genome shotgun (WGS) entry which is preliminary data.</text>
</comment>
<evidence type="ECO:0000313" key="1">
    <source>
        <dbReference type="EMBL" id="MBL1087525.1"/>
    </source>
</evidence>
<dbReference type="RefSeq" id="WP_201844066.1">
    <property type="nucleotide sequence ID" value="NZ_JAERRK010000035.1"/>
</dbReference>
<dbReference type="AlphaFoldDB" id="A0A937ES89"/>
<organism evidence="1 2">
    <name type="scientific">Streptomyces actinomycinicus</name>
    <dbReference type="NCBI Taxonomy" id="1695166"/>
    <lineage>
        <taxon>Bacteria</taxon>
        <taxon>Bacillati</taxon>
        <taxon>Actinomycetota</taxon>
        <taxon>Actinomycetes</taxon>
        <taxon>Kitasatosporales</taxon>
        <taxon>Streptomycetaceae</taxon>
        <taxon>Streptomyces</taxon>
    </lineage>
</organism>
<evidence type="ECO:0000313" key="2">
    <source>
        <dbReference type="Proteomes" id="UP000661858"/>
    </source>
</evidence>
<dbReference type="InterPro" id="IPR053737">
    <property type="entry name" value="Type_II_TA_Toxin"/>
</dbReference>
<accession>A0A937ES89</accession>